<dbReference type="Pfam" id="PF19585">
    <property type="entry name" value="DUF6092"/>
    <property type="match status" value="1"/>
</dbReference>
<gene>
    <name evidence="1" type="ORF">ENV38_01065</name>
</gene>
<sequence length="98" mass="11421">MEINKTLQTQLFELICYMITSACNLMHETKNYGPFRLIDAASRLVDILRENKISSPQMEIIREKIEQGKYKVLEEESQFCSFLNELVLFTIASLNDLN</sequence>
<organism evidence="1">
    <name type="scientific">candidate division WOR-3 bacterium</name>
    <dbReference type="NCBI Taxonomy" id="2052148"/>
    <lineage>
        <taxon>Bacteria</taxon>
        <taxon>Bacteria division WOR-3</taxon>
    </lineage>
</organism>
<dbReference type="AlphaFoldDB" id="A0A7V3KMN6"/>
<proteinExistence type="predicted"/>
<name>A0A7V3KMN6_UNCW3</name>
<dbReference type="EMBL" id="DTGD01000045">
    <property type="protein sequence ID" value="HGB35484.1"/>
    <property type="molecule type" value="Genomic_DNA"/>
</dbReference>
<comment type="caution">
    <text evidence="1">The sequence shown here is derived from an EMBL/GenBank/DDBJ whole genome shotgun (WGS) entry which is preliminary data.</text>
</comment>
<reference evidence="1" key="1">
    <citation type="journal article" date="2020" name="mSystems">
        <title>Genome- and Community-Level Interaction Insights into Carbon Utilization and Element Cycling Functions of Hydrothermarchaeota in Hydrothermal Sediment.</title>
        <authorList>
            <person name="Zhou Z."/>
            <person name="Liu Y."/>
            <person name="Xu W."/>
            <person name="Pan J."/>
            <person name="Luo Z.H."/>
            <person name="Li M."/>
        </authorList>
    </citation>
    <scope>NUCLEOTIDE SEQUENCE [LARGE SCALE GENOMIC DNA]</scope>
    <source>
        <strain evidence="1">SpSt-754</strain>
    </source>
</reference>
<dbReference type="InterPro" id="IPR046074">
    <property type="entry name" value="DUF6092"/>
</dbReference>
<protein>
    <submittedName>
        <fullName evidence="1">Uncharacterized protein</fullName>
    </submittedName>
</protein>
<evidence type="ECO:0000313" key="1">
    <source>
        <dbReference type="EMBL" id="HGB35484.1"/>
    </source>
</evidence>
<accession>A0A7V3KMN6</accession>